<dbReference type="EMBL" id="PYMJ01000049">
    <property type="protein sequence ID" value="PSU44517.1"/>
    <property type="molecule type" value="Genomic_DNA"/>
</dbReference>
<dbReference type="Proteomes" id="UP000240987">
    <property type="component" value="Unassembled WGS sequence"/>
</dbReference>
<reference evidence="1 2" key="1">
    <citation type="submission" date="2018-01" db="EMBL/GenBank/DDBJ databases">
        <title>Whole genome sequencing of Histamine producing bacteria.</title>
        <authorList>
            <person name="Butler K."/>
        </authorList>
    </citation>
    <scope>NUCLEOTIDE SEQUENCE [LARGE SCALE GENOMIC DNA]</scope>
    <source>
        <strain evidence="1 2">JCM 12947</strain>
    </source>
</reference>
<organism evidence="1 2">
    <name type="scientific">Photobacterium frigidiphilum</name>
    <dbReference type="NCBI Taxonomy" id="264736"/>
    <lineage>
        <taxon>Bacteria</taxon>
        <taxon>Pseudomonadati</taxon>
        <taxon>Pseudomonadota</taxon>
        <taxon>Gammaproteobacteria</taxon>
        <taxon>Vibrionales</taxon>
        <taxon>Vibrionaceae</taxon>
        <taxon>Photobacterium</taxon>
    </lineage>
</organism>
<dbReference type="AlphaFoldDB" id="A0A2T3J6Z0"/>
<protein>
    <submittedName>
        <fullName evidence="1">Uncharacterized protein</fullName>
    </submittedName>
</protein>
<name>A0A2T3J6Z0_9GAMM</name>
<comment type="caution">
    <text evidence="1">The sequence shown here is derived from an EMBL/GenBank/DDBJ whole genome shotgun (WGS) entry which is preliminary data.</text>
</comment>
<sequence length="61" mass="6711">MNKNEFLLAYPSAPPNKAAREAAYCQRPCHARRRIETLRDAQSFGLSLADIEGGGASETRC</sequence>
<evidence type="ECO:0000313" key="1">
    <source>
        <dbReference type="EMBL" id="PSU44517.1"/>
    </source>
</evidence>
<keyword evidence="2" id="KW-1185">Reference proteome</keyword>
<dbReference type="RefSeq" id="WP_107245906.1">
    <property type="nucleotide sequence ID" value="NZ_PYMJ01000049.1"/>
</dbReference>
<evidence type="ECO:0000313" key="2">
    <source>
        <dbReference type="Proteomes" id="UP000240987"/>
    </source>
</evidence>
<proteinExistence type="predicted"/>
<gene>
    <name evidence="1" type="ORF">C9J12_26980</name>
</gene>
<accession>A0A2T3J6Z0</accession>